<dbReference type="Proteomes" id="UP000243681">
    <property type="component" value="Chromosome 1"/>
</dbReference>
<protein>
    <submittedName>
        <fullName evidence="2">Uncharacterized protein</fullName>
    </submittedName>
</protein>
<proteinExistence type="predicted"/>
<evidence type="ECO:0000256" key="1">
    <source>
        <dbReference type="SAM" id="MobiDB-lite"/>
    </source>
</evidence>
<feature type="region of interest" description="Disordered" evidence="1">
    <location>
        <begin position="86"/>
        <end position="126"/>
    </location>
</feature>
<organism evidence="2 3">
    <name type="scientific">Eimeria tenella</name>
    <name type="common">Coccidian parasite</name>
    <dbReference type="NCBI Taxonomy" id="5802"/>
    <lineage>
        <taxon>Eukaryota</taxon>
        <taxon>Sar</taxon>
        <taxon>Alveolata</taxon>
        <taxon>Apicomplexa</taxon>
        <taxon>Conoidasida</taxon>
        <taxon>Coccidia</taxon>
        <taxon>Eucoccidiorida</taxon>
        <taxon>Eimeriorina</taxon>
        <taxon>Eimeriidae</taxon>
        <taxon>Eimeria</taxon>
    </lineage>
</organism>
<gene>
    <name evidence="2" type="ORF">e1012e08.tmp0191</name>
</gene>
<dbReference type="EMBL" id="AM269894">
    <property type="protein sequence ID" value="CAK51350.1"/>
    <property type="molecule type" value="Genomic_DNA"/>
</dbReference>
<reference evidence="2 3" key="1">
    <citation type="journal article" date="2007" name="Genome Res.">
        <title>Sequencing and analysis of chromosome 1 of Eimeria tenella reveals a unique segmental organization.</title>
        <authorList>
            <person name="Ling K.H."/>
            <person name="Rajandream M.A."/>
            <person name="Rivailler P."/>
            <person name="Ivens A."/>
            <person name="Yap S.J."/>
            <person name="Madeira A.M.B.N."/>
            <person name="Mungall K."/>
            <person name="Billington K."/>
            <person name="Yee W.Y."/>
            <person name="Bankier A.T."/>
            <person name="Carroll F."/>
            <person name="Durham A.M."/>
            <person name="Peters N."/>
            <person name="Loo S.S."/>
            <person name="Mat-Isa M.N."/>
            <person name="Novaes J."/>
            <person name="Quail M."/>
            <person name="Rosli R."/>
            <person name="Shamsudin M.N."/>
            <person name="Sobreira T.J.P."/>
            <person name="Tivey A.R."/>
            <person name="Wai S.F."/>
            <person name="White S."/>
            <person name="Wu X."/>
            <person name="Kerhornou A.X."/>
            <person name="Blake D."/>
            <person name="Mohamed R."/>
            <person name="Shirley M."/>
            <person name="Gruber A."/>
            <person name="Berriman M."/>
            <person name="Tomley F."/>
            <person name="Dear P.H."/>
            <person name="Wan K.L."/>
        </authorList>
    </citation>
    <scope>NUCLEOTIDE SEQUENCE [LARGE SCALE GENOMIC DNA]</scope>
    <source>
        <strain evidence="2 3">Houghton</strain>
    </source>
</reference>
<evidence type="ECO:0000313" key="3">
    <source>
        <dbReference type="Proteomes" id="UP000243681"/>
    </source>
</evidence>
<sequence length="126" mass="14325">MGLLTSLNHYLISIRRAHNKIPCLRVRQTIGKGTSDAGLAKKRTIFDTAVYLEHNNMKHIFDNKRRAHSTPTIVVKGIDIALLTHARRSRPAKTTDETHRWNNGNTAPYPALPHAHNKMTRLEKQS</sequence>
<dbReference type="AlphaFoldDB" id="C8TDL4"/>
<evidence type="ECO:0000313" key="2">
    <source>
        <dbReference type="EMBL" id="CAK51350.1"/>
    </source>
</evidence>
<accession>C8TDL4</accession>
<name>C8TDL4_EIMTE</name>